<sequence length="308" mass="35553">MDSIHDLICPICTLVLEDPIYTECEHMFCTQCIQLWMGSSATCRCPVCNCTISNDQLKSVPRIARNLLNNLSIRCENQMYGCEAICKIEHLQQHLQRCAFRNDHIVEPSAPLQPSCISLAFNDTTQTPCPSDTSSSDSTNHSSHRSFSCCDCLRFSLISCRNAMKQLLLTLIYFALFLFFTFIFVLGYYHQHNCERYPAIPIIQMLVGVCGNLATFAYILKNHTNKFKDNNCRVVSLFSYIIFIAQMYMAIWMFTSIFTDVTKPDFRNHGCNPFLLWFTFWSLNCFVILSLLYCVLITLKRCCIFLFE</sequence>
<dbReference type="GO" id="GO:0008270">
    <property type="term" value="F:zinc ion binding"/>
    <property type="evidence" value="ECO:0007669"/>
    <property type="project" value="UniProtKB-KW"/>
</dbReference>
<dbReference type="STRING" id="1965070.A0A443R9X9"/>
<keyword evidence="3" id="KW-0862">Zinc</keyword>
<dbReference type="SMART" id="SM00184">
    <property type="entry name" value="RING"/>
    <property type="match status" value="1"/>
</dbReference>
<dbReference type="Proteomes" id="UP000285301">
    <property type="component" value="Unassembled WGS sequence"/>
</dbReference>
<evidence type="ECO:0000256" key="2">
    <source>
        <dbReference type="ARBA" id="ARBA00022771"/>
    </source>
</evidence>
<dbReference type="PROSITE" id="PS50089">
    <property type="entry name" value="ZF_RING_2"/>
    <property type="match status" value="1"/>
</dbReference>
<dbReference type="PANTHER" id="PTHR10131">
    <property type="entry name" value="TNF RECEPTOR ASSOCIATED FACTOR"/>
    <property type="match status" value="1"/>
</dbReference>
<dbReference type="InterPro" id="IPR013083">
    <property type="entry name" value="Znf_RING/FYVE/PHD"/>
</dbReference>
<dbReference type="EMBL" id="NCKU01001453">
    <property type="protein sequence ID" value="RWS12076.1"/>
    <property type="molecule type" value="Genomic_DNA"/>
</dbReference>
<reference evidence="7 8" key="1">
    <citation type="journal article" date="2018" name="Gigascience">
        <title>Genomes of trombidid mites reveal novel predicted allergens and laterally-transferred genes associated with secondary metabolism.</title>
        <authorList>
            <person name="Dong X."/>
            <person name="Chaisiri K."/>
            <person name="Xia D."/>
            <person name="Armstrong S.D."/>
            <person name="Fang Y."/>
            <person name="Donnelly M.J."/>
            <person name="Kadowaki T."/>
            <person name="McGarry J.W."/>
            <person name="Darby A.C."/>
            <person name="Makepeace B.L."/>
        </authorList>
    </citation>
    <scope>NUCLEOTIDE SEQUENCE [LARGE SCALE GENOMIC DNA]</scope>
    <source>
        <strain evidence="7">UoL-WK</strain>
    </source>
</reference>
<name>A0A443R9X9_9ACAR</name>
<keyword evidence="5" id="KW-0472">Membrane</keyword>
<dbReference type="GO" id="GO:0043122">
    <property type="term" value="P:regulation of canonical NF-kappaB signal transduction"/>
    <property type="evidence" value="ECO:0007669"/>
    <property type="project" value="TreeGrafter"/>
</dbReference>
<accession>A0A443R9X9</accession>
<proteinExistence type="predicted"/>
<feature type="transmembrane region" description="Helical" evidence="5">
    <location>
        <begin position="167"/>
        <end position="189"/>
    </location>
</feature>
<comment type="caution">
    <text evidence="7">The sequence shown here is derived from an EMBL/GenBank/DDBJ whole genome shotgun (WGS) entry which is preliminary data.</text>
</comment>
<keyword evidence="8" id="KW-1185">Reference proteome</keyword>
<evidence type="ECO:0000256" key="4">
    <source>
        <dbReference type="PROSITE-ProRule" id="PRU00175"/>
    </source>
</evidence>
<keyword evidence="5" id="KW-1133">Transmembrane helix</keyword>
<evidence type="ECO:0000313" key="7">
    <source>
        <dbReference type="EMBL" id="RWS12076.1"/>
    </source>
</evidence>
<dbReference type="PROSITE" id="PS00518">
    <property type="entry name" value="ZF_RING_1"/>
    <property type="match status" value="1"/>
</dbReference>
<feature type="transmembrane region" description="Helical" evidence="5">
    <location>
        <begin position="201"/>
        <end position="220"/>
    </location>
</feature>
<feature type="transmembrane region" description="Helical" evidence="5">
    <location>
        <begin position="232"/>
        <end position="254"/>
    </location>
</feature>
<keyword evidence="5" id="KW-0812">Transmembrane</keyword>
<feature type="domain" description="RING-type" evidence="6">
    <location>
        <begin position="9"/>
        <end position="49"/>
    </location>
</feature>
<evidence type="ECO:0000256" key="1">
    <source>
        <dbReference type="ARBA" id="ARBA00022723"/>
    </source>
</evidence>
<gene>
    <name evidence="7" type="ORF">B4U79_18985</name>
</gene>
<evidence type="ECO:0000259" key="6">
    <source>
        <dbReference type="PROSITE" id="PS50089"/>
    </source>
</evidence>
<dbReference type="OrthoDB" id="6477712at2759"/>
<keyword evidence="2 4" id="KW-0863">Zinc-finger</keyword>
<evidence type="ECO:0000313" key="8">
    <source>
        <dbReference type="Proteomes" id="UP000285301"/>
    </source>
</evidence>
<feature type="transmembrane region" description="Helical" evidence="5">
    <location>
        <begin position="274"/>
        <end position="299"/>
    </location>
</feature>
<keyword evidence="1" id="KW-0479">Metal-binding</keyword>
<evidence type="ECO:0000256" key="5">
    <source>
        <dbReference type="SAM" id="Phobius"/>
    </source>
</evidence>
<dbReference type="InterPro" id="IPR017907">
    <property type="entry name" value="Znf_RING_CS"/>
</dbReference>
<dbReference type="AlphaFoldDB" id="A0A443R9X9"/>
<dbReference type="Gene3D" id="3.30.40.10">
    <property type="entry name" value="Zinc/RING finger domain, C3HC4 (zinc finger)"/>
    <property type="match status" value="1"/>
</dbReference>
<protein>
    <submittedName>
        <fullName evidence="7">E3 ubiquitin-protein ligase NRDP1-like protein</fullName>
    </submittedName>
</protein>
<dbReference type="Pfam" id="PF13923">
    <property type="entry name" value="zf-C3HC4_2"/>
    <property type="match status" value="1"/>
</dbReference>
<dbReference type="InterPro" id="IPR001841">
    <property type="entry name" value="Znf_RING"/>
</dbReference>
<organism evidence="7 8">
    <name type="scientific">Dinothrombium tinctorium</name>
    <dbReference type="NCBI Taxonomy" id="1965070"/>
    <lineage>
        <taxon>Eukaryota</taxon>
        <taxon>Metazoa</taxon>
        <taxon>Ecdysozoa</taxon>
        <taxon>Arthropoda</taxon>
        <taxon>Chelicerata</taxon>
        <taxon>Arachnida</taxon>
        <taxon>Acari</taxon>
        <taxon>Acariformes</taxon>
        <taxon>Trombidiformes</taxon>
        <taxon>Prostigmata</taxon>
        <taxon>Anystina</taxon>
        <taxon>Parasitengona</taxon>
        <taxon>Trombidioidea</taxon>
        <taxon>Trombidiidae</taxon>
        <taxon>Dinothrombium</taxon>
    </lineage>
</organism>
<evidence type="ECO:0000256" key="3">
    <source>
        <dbReference type="ARBA" id="ARBA00022833"/>
    </source>
</evidence>
<dbReference type="SUPFAM" id="SSF57850">
    <property type="entry name" value="RING/U-box"/>
    <property type="match status" value="1"/>
</dbReference>
<dbReference type="PANTHER" id="PTHR10131:SF157">
    <property type="entry name" value="RECEPTOR-ASSOCIATED FACTOR, PUTATIVE-RELATED"/>
    <property type="match status" value="1"/>
</dbReference>